<feature type="domain" description="Nucleoside phosphorylase" evidence="1">
    <location>
        <begin position="1104"/>
        <end position="1352"/>
    </location>
</feature>
<dbReference type="RefSeq" id="WP_164678033.1">
    <property type="nucleotide sequence ID" value="NZ_CP049057.1"/>
</dbReference>
<dbReference type="GO" id="GO:0005829">
    <property type="term" value="C:cytosol"/>
    <property type="evidence" value="ECO:0007669"/>
    <property type="project" value="TreeGrafter"/>
</dbReference>
<dbReference type="Pfam" id="PF01048">
    <property type="entry name" value="PNP_UDP_1"/>
    <property type="match status" value="1"/>
</dbReference>
<dbReference type="GO" id="GO:0008930">
    <property type="term" value="F:methylthioadenosine nucleosidase activity"/>
    <property type="evidence" value="ECO:0007669"/>
    <property type="project" value="TreeGrafter"/>
</dbReference>
<dbReference type="Gene3D" id="3.40.50.2020">
    <property type="match status" value="1"/>
</dbReference>
<dbReference type="InterPro" id="IPR035994">
    <property type="entry name" value="Nucleoside_phosphorylase_sf"/>
</dbReference>
<gene>
    <name evidence="2" type="ORF">G5B37_00160</name>
</gene>
<dbReference type="PANTHER" id="PTHR46832:SF1">
    <property type="entry name" value="5'-METHYLTHIOADENOSINE_S-ADENOSYLHOMOCYSTEINE NUCLEOSIDASE"/>
    <property type="match status" value="1"/>
</dbReference>
<dbReference type="GO" id="GO:0019284">
    <property type="term" value="P:L-methionine salvage from S-adenosylmethionine"/>
    <property type="evidence" value="ECO:0007669"/>
    <property type="project" value="TreeGrafter"/>
</dbReference>
<dbReference type="CDD" id="cd06223">
    <property type="entry name" value="PRTases_typeI"/>
    <property type="match status" value="1"/>
</dbReference>
<name>A0A6G6GHM9_9FLAO</name>
<sequence>MKTKDLFLDQFDPKIKSEIIEFGKRLNSMNADVFILMARKAACFIDCLQELNLTSLDGFITSERILDLDTKWLKGKRIAIIDDTIISGTTLFKTINKLKKVNVENISVSVLTVDKEHFVEDLLINDDTQESYLLEPYLKLSHTECIKVCSDIVNALSIFPRPYNVDFPYISKVNILENDFIRFVQLTNWTLEDGTSYLQNRHNTFTYSFTPNFSLEDEFDQLLGIKASKFAMLKIRAFGKYLKKDKNSYILKILPVVVLKPLSYNNIDDLFESIKMINSDDTFNQIKTKSSKLRFIQYFLASILAEFWVNSISKFINAKVEINHDVSSLRLLYNQDIISSFLKLMKVKTVPVLLNDIHLEPDEINIDNLDYIPHNKRDDENVESIHLLLTEPFLRLYHEKEKKAWETVKKYGRNVFENPEYIKLVNRLEKGFSLSFLIKLLDFSEDINSAKIVSSFLDKAIDIGIAVPIIVDDSEEKLIYRAYRHGEDVPFGEKEEKLLAIVIKAFSESLGSENLQHIWLEKLTVLLLKIGIQNKFLNPIITNIPQRDTITSKKGHLTAVASIKSYLYGPVATFKEYEIGESINSKPFLEPGEKDLWLSNVLLEKGIIIKEPIKNLYRFNQFPNISLDEKLEGKAENIGLVFGELMKKKIISKDNDLVKLTACVYPQDCLQSLAAEINIFNKKWRYYQQYLERNFHNKKMHYQLAEGVRNSNLAFTAINSGQQKFFWFIEKDALKLIDHIKNIIEPKYLKNIWAEFWSPNKDWNIESIDKDLYKGIINQGLWLISMNSYLRILDYSLRNTAIPEGKIQINKNNNLKNKRFEEIKEYHKKLTKYKSNKRTREIIPFVESLINKRNELSETDHLANIKIVLTKIRSLVNNSKVLLDNTDLLVNKFGKIENIQRFNHTLYIDIDESSFFLKKRVWKEIFDFIDQYKIDLNNSEDQEDLIIQIPHDKNVLERGVWFASNGSLSSTTLVDLVHKIIEKFTSTLKVKCVIFGQLPEDFRIKTAGTNSSNIKFGNFWTQVSLLSEFFTIDFQKNIEESELISLIENKEILNSEFNKLLEPEKYQYELRSSLEIKDQGVFNNNFIYEQYIYSSKMTKENADIGVITVVTHETRAVLKHLRINPKNDILKNGRSFYEGVTEASEKGIHKIVVTQQLDIGNRSVIPAYNALVNTYRPKLIILLGIAGSISKDLELCDVVIANQVIYYENRKEVPNKTNRRGEMYKIEVKLKQVINKFFVIHNEPAVFKAEKDSLNEDFQILTGPIGSGEAVIADNASSIKEWLLEVNSKTLALEMEAGGFLQAFYEDGLSEFQPIHGVLVIRGISDHADFEKDDKWRKPASENAVKCLSEILKIIPEFEI</sequence>
<proteinExistence type="predicted"/>
<reference evidence="2 3" key="1">
    <citation type="submission" date="2020-02" db="EMBL/GenBank/DDBJ databases">
        <title>Complete genome sequence of Flavobacteriaceae bacterium.</title>
        <authorList>
            <person name="Kim S.-J."/>
            <person name="Kim Y.-S."/>
            <person name="Kim K.-H."/>
        </authorList>
    </citation>
    <scope>NUCLEOTIDE SEQUENCE [LARGE SCALE GENOMIC DNA]</scope>
    <source>
        <strain evidence="2 3">RR4-40</strain>
    </source>
</reference>
<evidence type="ECO:0000313" key="2">
    <source>
        <dbReference type="EMBL" id="QIE58034.1"/>
    </source>
</evidence>
<evidence type="ECO:0000259" key="1">
    <source>
        <dbReference type="Pfam" id="PF01048"/>
    </source>
</evidence>
<protein>
    <recommendedName>
        <fullName evidence="1">Nucleoside phosphorylase domain-containing protein</fullName>
    </recommendedName>
</protein>
<dbReference type="InterPro" id="IPR000836">
    <property type="entry name" value="PRTase_dom"/>
</dbReference>
<dbReference type="InterPro" id="IPR029057">
    <property type="entry name" value="PRTase-like"/>
</dbReference>
<evidence type="ECO:0000313" key="3">
    <source>
        <dbReference type="Proteomes" id="UP000505306"/>
    </source>
</evidence>
<dbReference type="SUPFAM" id="SSF53167">
    <property type="entry name" value="Purine and uridine phosphorylases"/>
    <property type="match status" value="1"/>
</dbReference>
<dbReference type="InterPro" id="IPR000845">
    <property type="entry name" value="Nucleoside_phosphorylase_d"/>
</dbReference>
<organism evidence="2 3">
    <name type="scientific">Rasiella rasia</name>
    <dbReference type="NCBI Taxonomy" id="2744027"/>
    <lineage>
        <taxon>Bacteria</taxon>
        <taxon>Pseudomonadati</taxon>
        <taxon>Bacteroidota</taxon>
        <taxon>Flavobacteriia</taxon>
        <taxon>Flavobacteriales</taxon>
        <taxon>Flavobacteriaceae</taxon>
        <taxon>Rasiella</taxon>
    </lineage>
</organism>
<dbReference type="SUPFAM" id="SSF53271">
    <property type="entry name" value="PRTase-like"/>
    <property type="match status" value="1"/>
</dbReference>
<accession>A0A6G6GHM9</accession>
<dbReference type="Gene3D" id="3.40.50.1580">
    <property type="entry name" value="Nucleoside phosphorylase domain"/>
    <property type="match status" value="1"/>
</dbReference>
<dbReference type="GO" id="GO:0009116">
    <property type="term" value="P:nucleoside metabolic process"/>
    <property type="evidence" value="ECO:0007669"/>
    <property type="project" value="InterPro"/>
</dbReference>
<dbReference type="KEGG" id="mgel:G5B37_00160"/>
<dbReference type="Proteomes" id="UP000505306">
    <property type="component" value="Chromosome"/>
</dbReference>
<dbReference type="GO" id="GO:0008782">
    <property type="term" value="F:adenosylhomocysteine nucleosidase activity"/>
    <property type="evidence" value="ECO:0007669"/>
    <property type="project" value="TreeGrafter"/>
</dbReference>
<dbReference type="PANTHER" id="PTHR46832">
    <property type="entry name" value="5'-METHYLTHIOADENOSINE/S-ADENOSYLHOMOCYSTEINE NUCLEOSIDASE"/>
    <property type="match status" value="1"/>
</dbReference>
<keyword evidence="3" id="KW-1185">Reference proteome</keyword>
<dbReference type="EMBL" id="CP049057">
    <property type="protein sequence ID" value="QIE58034.1"/>
    <property type="molecule type" value="Genomic_DNA"/>
</dbReference>